<reference evidence="1" key="1">
    <citation type="submission" date="2022-10" db="EMBL/GenBank/DDBJ databases">
        <title>Complete Genome of Trichothecium roseum strain YXFP-22015, a Plant Pathogen Isolated from Citrus.</title>
        <authorList>
            <person name="Wang Y."/>
            <person name="Zhu L."/>
        </authorList>
    </citation>
    <scope>NUCLEOTIDE SEQUENCE</scope>
    <source>
        <strain evidence="1">YXFP-22015</strain>
    </source>
</reference>
<name>A0ACC0UWY6_9HYPO</name>
<gene>
    <name evidence="1" type="ORF">N3K66_006405</name>
</gene>
<accession>A0ACC0UWY6</accession>
<dbReference type="EMBL" id="CM047945">
    <property type="protein sequence ID" value="KAI9898045.1"/>
    <property type="molecule type" value="Genomic_DNA"/>
</dbReference>
<evidence type="ECO:0000313" key="1">
    <source>
        <dbReference type="EMBL" id="KAI9898045.1"/>
    </source>
</evidence>
<proteinExistence type="predicted"/>
<comment type="caution">
    <text evidence="1">The sequence shown here is derived from an EMBL/GenBank/DDBJ whole genome shotgun (WGS) entry which is preliminary data.</text>
</comment>
<keyword evidence="2" id="KW-1185">Reference proteome</keyword>
<organism evidence="1 2">
    <name type="scientific">Trichothecium roseum</name>
    <dbReference type="NCBI Taxonomy" id="47278"/>
    <lineage>
        <taxon>Eukaryota</taxon>
        <taxon>Fungi</taxon>
        <taxon>Dikarya</taxon>
        <taxon>Ascomycota</taxon>
        <taxon>Pezizomycotina</taxon>
        <taxon>Sordariomycetes</taxon>
        <taxon>Hypocreomycetidae</taxon>
        <taxon>Hypocreales</taxon>
        <taxon>Hypocreales incertae sedis</taxon>
        <taxon>Trichothecium</taxon>
    </lineage>
</organism>
<evidence type="ECO:0000313" key="2">
    <source>
        <dbReference type="Proteomes" id="UP001163324"/>
    </source>
</evidence>
<protein>
    <submittedName>
        <fullName evidence="1">Uncharacterized protein</fullName>
    </submittedName>
</protein>
<sequence>MQDWDSPEQSTVMVADFMGGSSVPKDDVMVKLRRILPAALLISRAVAVSETVDLTYTKYVGKSLSNGVSEWLGMRFAAAPVGELRFMPPQDPPEHDDPVLADTVGLGCLGTGKKPDDDTRSEDCLFLNVQAPTNATSDSKLPVMVYIQGGGFNTNGNPNVNGTGLIKAAGGNLVFVALNYRVGPYGFLTNGDEITPNNGLRDQRKAFEWVQQHISKFGGDPDHVVLVGTSAGAASVVFHLTAGNGKDRGLFVGAAANEPSFATELTVKESQFYYNNLAVRAGCAVKDSLSCLRNKTAAELQAVNFNIPLPGGSNPPSYQWLPVIDGDFLTDYTYKLIREGKFIKVPTILGDDRNGGTKFAPDDASSLADSNQYMLDQYPTITPGQFADINTMYPNPNDTACPETGCYWRQTSNTYQEVRYTCPALRINEAMTEAGATSYAYLWDVEDPEEMAAGLGVPHTAELEALIGPAYTDEEPESYKPGGINELASPLIQAYYTSFVRTLDPNKFRLEGAAEWKTWEQGPNRRLRYGTNGTTDMEDIGDELRKRCDYWIAHGESMLL</sequence>
<dbReference type="Proteomes" id="UP001163324">
    <property type="component" value="Chromosome 6"/>
</dbReference>